<reference evidence="1 2" key="1">
    <citation type="submission" date="2022-05" db="EMBL/GenBank/DDBJ databases">
        <authorList>
            <consortium name="Genoscope - CEA"/>
            <person name="William W."/>
        </authorList>
    </citation>
    <scope>NUCLEOTIDE SEQUENCE [LARGE SCALE GENOMIC DNA]</scope>
</reference>
<dbReference type="EMBL" id="CALNXK010000039">
    <property type="protein sequence ID" value="CAH3124283.1"/>
    <property type="molecule type" value="Genomic_DNA"/>
</dbReference>
<dbReference type="Proteomes" id="UP001159405">
    <property type="component" value="Unassembled WGS sequence"/>
</dbReference>
<evidence type="ECO:0000313" key="1">
    <source>
        <dbReference type="EMBL" id="CAH3124283.1"/>
    </source>
</evidence>
<proteinExistence type="predicted"/>
<protein>
    <submittedName>
        <fullName evidence="1">Uncharacterized protein</fullName>
    </submittedName>
</protein>
<evidence type="ECO:0000313" key="2">
    <source>
        <dbReference type="Proteomes" id="UP001159405"/>
    </source>
</evidence>
<sequence>MFLHASHAAAAGYKAVIITSEDTDVFVLSLAFTGFIPCSVFVKCGQDSNNTHRCVKCCSDVGPRTMKISPRSPCLPWLRQSQCFLWKEVLALKMARQSKTHSLRANYQAFSLRRSLQSCPQVSSPIEDKLFVKLFVKWISSEPAPAAFFEFLSRSCARSCKLPTCMCLTNGLKCTDMCRLRDCNNRVEEEELPDDEVDEKDYHTTKKQFITLEHIAVEKL</sequence>
<accession>A0ABN8NW05</accession>
<name>A0ABN8NW05_9CNID</name>
<organism evidence="1 2">
    <name type="scientific">Porites lobata</name>
    <dbReference type="NCBI Taxonomy" id="104759"/>
    <lineage>
        <taxon>Eukaryota</taxon>
        <taxon>Metazoa</taxon>
        <taxon>Cnidaria</taxon>
        <taxon>Anthozoa</taxon>
        <taxon>Hexacorallia</taxon>
        <taxon>Scleractinia</taxon>
        <taxon>Fungiina</taxon>
        <taxon>Poritidae</taxon>
        <taxon>Porites</taxon>
    </lineage>
</organism>
<comment type="caution">
    <text evidence="1">The sequence shown here is derived from an EMBL/GenBank/DDBJ whole genome shotgun (WGS) entry which is preliminary data.</text>
</comment>
<keyword evidence="2" id="KW-1185">Reference proteome</keyword>
<gene>
    <name evidence="1" type="ORF">PLOB_00030497</name>
</gene>